<dbReference type="GO" id="GO:0003824">
    <property type="term" value="F:catalytic activity"/>
    <property type="evidence" value="ECO:0007669"/>
    <property type="project" value="UniProtKB-ARBA"/>
</dbReference>
<evidence type="ECO:0000313" key="3">
    <source>
        <dbReference type="EMBL" id="MBJ3775772.1"/>
    </source>
</evidence>
<dbReference type="PROSITE" id="PS50887">
    <property type="entry name" value="GGDEF"/>
    <property type="match status" value="1"/>
</dbReference>
<dbReference type="EMBL" id="JAEKJA010000006">
    <property type="protein sequence ID" value="MBJ3775772.1"/>
    <property type="molecule type" value="Genomic_DNA"/>
</dbReference>
<dbReference type="Gene3D" id="3.30.70.270">
    <property type="match status" value="1"/>
</dbReference>
<name>A0A934IL21_9HYPH</name>
<dbReference type="CDD" id="cd01949">
    <property type="entry name" value="GGDEF"/>
    <property type="match status" value="1"/>
</dbReference>
<evidence type="ECO:0000259" key="2">
    <source>
        <dbReference type="PROSITE" id="PS50887"/>
    </source>
</evidence>
<dbReference type="Pfam" id="PF08447">
    <property type="entry name" value="PAS_3"/>
    <property type="match status" value="1"/>
</dbReference>
<dbReference type="InterPro" id="IPR013655">
    <property type="entry name" value="PAS_fold_3"/>
</dbReference>
<dbReference type="PROSITE" id="PS50883">
    <property type="entry name" value="EAL"/>
    <property type="match status" value="1"/>
</dbReference>
<dbReference type="Pfam" id="PF00563">
    <property type="entry name" value="EAL"/>
    <property type="match status" value="1"/>
</dbReference>
<proteinExistence type="predicted"/>
<dbReference type="Pfam" id="PF00990">
    <property type="entry name" value="GGDEF"/>
    <property type="match status" value="1"/>
</dbReference>
<dbReference type="RefSeq" id="WP_198881671.1">
    <property type="nucleotide sequence ID" value="NZ_JAEKJA010000006.1"/>
</dbReference>
<feature type="domain" description="GGDEF" evidence="2">
    <location>
        <begin position="283"/>
        <end position="416"/>
    </location>
</feature>
<dbReference type="PANTHER" id="PTHR44757">
    <property type="entry name" value="DIGUANYLATE CYCLASE DGCP"/>
    <property type="match status" value="1"/>
</dbReference>
<dbReference type="InterPro" id="IPR035919">
    <property type="entry name" value="EAL_sf"/>
</dbReference>
<dbReference type="AlphaFoldDB" id="A0A934IL21"/>
<feature type="domain" description="EAL" evidence="1">
    <location>
        <begin position="425"/>
        <end position="678"/>
    </location>
</feature>
<dbReference type="InterPro" id="IPR000160">
    <property type="entry name" value="GGDEF_dom"/>
</dbReference>
<dbReference type="SUPFAM" id="SSF141868">
    <property type="entry name" value="EAL domain-like"/>
    <property type="match status" value="1"/>
</dbReference>
<dbReference type="SUPFAM" id="SSF55073">
    <property type="entry name" value="Nucleotide cyclase"/>
    <property type="match status" value="1"/>
</dbReference>
<dbReference type="Proteomes" id="UP000609531">
    <property type="component" value="Unassembled WGS sequence"/>
</dbReference>
<dbReference type="InterPro" id="IPR043128">
    <property type="entry name" value="Rev_trsase/Diguanyl_cyclase"/>
</dbReference>
<dbReference type="FunFam" id="3.30.70.270:FF:000001">
    <property type="entry name" value="Diguanylate cyclase domain protein"/>
    <property type="match status" value="1"/>
</dbReference>
<reference evidence="3" key="1">
    <citation type="submission" date="2020-12" db="EMBL/GenBank/DDBJ databases">
        <title>Bacterial taxonomy.</title>
        <authorList>
            <person name="Pan X."/>
        </authorList>
    </citation>
    <scope>NUCLEOTIDE SEQUENCE</scope>
    <source>
        <strain evidence="3">B2012</strain>
    </source>
</reference>
<dbReference type="PANTHER" id="PTHR44757:SF2">
    <property type="entry name" value="BIOFILM ARCHITECTURE MAINTENANCE PROTEIN MBAA"/>
    <property type="match status" value="1"/>
</dbReference>
<gene>
    <name evidence="3" type="ORF">JCR33_08755</name>
</gene>
<keyword evidence="4" id="KW-1185">Reference proteome</keyword>
<organism evidence="3 4">
    <name type="scientific">Acuticoccus mangrovi</name>
    <dbReference type="NCBI Taxonomy" id="2796142"/>
    <lineage>
        <taxon>Bacteria</taxon>
        <taxon>Pseudomonadati</taxon>
        <taxon>Pseudomonadota</taxon>
        <taxon>Alphaproteobacteria</taxon>
        <taxon>Hyphomicrobiales</taxon>
        <taxon>Amorphaceae</taxon>
        <taxon>Acuticoccus</taxon>
    </lineage>
</organism>
<dbReference type="InterPro" id="IPR035965">
    <property type="entry name" value="PAS-like_dom_sf"/>
</dbReference>
<dbReference type="Gene3D" id="3.30.450.20">
    <property type="entry name" value="PAS domain"/>
    <property type="match status" value="1"/>
</dbReference>
<evidence type="ECO:0000313" key="4">
    <source>
        <dbReference type="Proteomes" id="UP000609531"/>
    </source>
</evidence>
<dbReference type="InterPro" id="IPR001610">
    <property type="entry name" value="PAC"/>
</dbReference>
<dbReference type="CDD" id="cd01948">
    <property type="entry name" value="EAL"/>
    <property type="match status" value="1"/>
</dbReference>
<dbReference type="SMART" id="SM00267">
    <property type="entry name" value="GGDEF"/>
    <property type="match status" value="1"/>
</dbReference>
<evidence type="ECO:0000259" key="1">
    <source>
        <dbReference type="PROSITE" id="PS50883"/>
    </source>
</evidence>
<dbReference type="NCBIfam" id="TIGR00254">
    <property type="entry name" value="GGDEF"/>
    <property type="match status" value="1"/>
</dbReference>
<dbReference type="SMART" id="SM00052">
    <property type="entry name" value="EAL"/>
    <property type="match status" value="1"/>
</dbReference>
<accession>A0A934IL21</accession>
<dbReference type="InterPro" id="IPR052155">
    <property type="entry name" value="Biofilm_reg_signaling"/>
</dbReference>
<protein>
    <submittedName>
        <fullName evidence="3">Diguanylate cyclase</fullName>
    </submittedName>
</protein>
<dbReference type="SUPFAM" id="SSF55785">
    <property type="entry name" value="PYP-like sensor domain (PAS domain)"/>
    <property type="match status" value="1"/>
</dbReference>
<sequence length="684" mass="75833">MIDHRQDRALLGLAMTAGGFTRALLCPSLERITADGDAAISQEENVLAAASFAEAVDVPAAEVAALPPRGDWLRYCDRRGHAPVLLLLRRGSTSPTDATRIAEVVFNDHAARVGLAEVRSALRRRNAILSGVETMTHIGIWQVGLTSGRTSWSDETYRICGIDPSEATPSLDDAIALFPEEVRGLVRNYLDDAIEQKSGFNFVLPFRRADGVLRTVRSVGYVVTDDDAEDYLFGIIQDVTDEREAQLHLWWTANHDTLTGLPNRMLWQERLSHALEMAQKRNQAVGLILADLDHFKSINDVYGHEAGDEVLKAVADRLTAHMRQGDTLARLGGDEFAIIVNELAEPDDLERPLQRLVSAANVDFGYRGTAIPVTLSLGAAVFPRDADDARELYRNADLALFRTKADPQRRGTLYDPRYGLEQEGREKRVRLIREAIDAQEIVPCYQPVVHLGTGRPACVEALTRWRDGERLLDVSAFPTAFEDAELAPLLGLTLIDQISRDWRIMRAELGDVPALSLNVSLRQLQNLSFVSAINRMLDEGVVKGPDLILEVKVDPLASLSRHVRPAFLQLLKRGVSISFDSLVSGVSVLVEPGALAVRQIKVSWAAIEQSEEKGRAGPVIRGMIDTCRNLGIELVACEIETQEELRRVRGMGFRLAQGFQFARPMRFDVLLGWLRQVEPVASER</sequence>
<dbReference type="InterPro" id="IPR001633">
    <property type="entry name" value="EAL_dom"/>
</dbReference>
<dbReference type="InterPro" id="IPR029787">
    <property type="entry name" value="Nucleotide_cyclase"/>
</dbReference>
<dbReference type="Gene3D" id="3.20.20.450">
    <property type="entry name" value="EAL domain"/>
    <property type="match status" value="1"/>
</dbReference>
<comment type="caution">
    <text evidence="3">The sequence shown here is derived from an EMBL/GenBank/DDBJ whole genome shotgun (WGS) entry which is preliminary data.</text>
</comment>
<dbReference type="SMART" id="SM00086">
    <property type="entry name" value="PAC"/>
    <property type="match status" value="1"/>
</dbReference>